<evidence type="ECO:0000256" key="1">
    <source>
        <dbReference type="SAM" id="MobiDB-lite"/>
    </source>
</evidence>
<dbReference type="GeneID" id="64632343"/>
<dbReference type="Proteomes" id="UP000807769">
    <property type="component" value="Unassembled WGS sequence"/>
</dbReference>
<dbReference type="Pfam" id="PF18759">
    <property type="entry name" value="Plavaka"/>
    <property type="match status" value="2"/>
</dbReference>
<evidence type="ECO:0000313" key="3">
    <source>
        <dbReference type="Proteomes" id="UP000807769"/>
    </source>
</evidence>
<sequence length="833" mass="94964">MPNCMFCGKVTSTHEGLKRHIVGWPECQMEWTSMIEDVEAENLYTPDVDFSHEDIAPRHGLGEGETRFERHRREQQQGGEDPWSPSEDAEEWGLVQWIVKNLGQTRTDKFLKLPITQQCTKLSFHNNHSFLQRVDELPHGPGWSCQKVTVHGNHQDKDGELLQEEVELWSRDPVECMKELIGNPAFKADMAYSPGRAYADRAGQHRVIDEMWTADWWGEKQKALPEGATIALIILSSDKMTLSQFQGDKTAWPVYMSIGNIVKAKRHQALAHVTVLIGHLPVGKLNCFTPEEHSLAEYRLFHHCMGLLLHPLIAAGNDGVDMVCANSWIHRIYPILAAYVANFPEQCLVACCKENWCPKWDALHSEMCDPKTMKDILQSIYKPFWANMPHANIFLAFTPDLLHQVHKGVFKDHLVRWCQQIIGEDEMDTQFKAMADYPGLHHFKTGISTVKQWTGSEHKQMQAVPRYTALSVFHAHKDVLKELSICEHFNIPTIHQLTHYVQSITLFGAIDGFNTELPERLHIDFAKDTYRATNKHDYEEQMVLWLQRQEAVFLQGAYLDWLAQVPLSHGWTQDDSNTYDSDLDSDLDSHETPPYDSDSDLDLDSHETEQMMHVLAKAPVHPHRSVQEIVTSHGATDFLTALQCFIQKNIPGCTVIPGVQDHFDVYRQVIIVMPADLHIRATPERLSSGCKPGCPAWFDMVLIFDGFWELCQGWCLIVAVAGLRVAQVHAIFTLPCQFSTYTRTLAYIEWFTPFRTPDPSSGMRLVLCSTCHCCCNAAVIHVDNIVRPCHLIPKMGPSVELRLRSGNAYKATNDFYFNEFIDSEMFCASVDTN</sequence>
<organism evidence="2 3">
    <name type="scientific">Suillus subaureus</name>
    <dbReference type="NCBI Taxonomy" id="48587"/>
    <lineage>
        <taxon>Eukaryota</taxon>
        <taxon>Fungi</taxon>
        <taxon>Dikarya</taxon>
        <taxon>Basidiomycota</taxon>
        <taxon>Agaricomycotina</taxon>
        <taxon>Agaricomycetes</taxon>
        <taxon>Agaricomycetidae</taxon>
        <taxon>Boletales</taxon>
        <taxon>Suillineae</taxon>
        <taxon>Suillaceae</taxon>
        <taxon>Suillus</taxon>
    </lineage>
</organism>
<feature type="compositionally biased region" description="Basic and acidic residues" evidence="1">
    <location>
        <begin position="54"/>
        <end position="75"/>
    </location>
</feature>
<name>A0A9P7EAY3_9AGAM</name>
<dbReference type="EMBL" id="JABBWG010000016">
    <property type="protein sequence ID" value="KAG1816422.1"/>
    <property type="molecule type" value="Genomic_DNA"/>
</dbReference>
<dbReference type="OrthoDB" id="2634299at2759"/>
<dbReference type="AlphaFoldDB" id="A0A9P7EAY3"/>
<dbReference type="RefSeq" id="XP_041193095.1">
    <property type="nucleotide sequence ID" value="XM_041338327.1"/>
</dbReference>
<keyword evidence="3" id="KW-1185">Reference proteome</keyword>
<feature type="region of interest" description="Disordered" evidence="1">
    <location>
        <begin position="578"/>
        <end position="603"/>
    </location>
</feature>
<evidence type="ECO:0000313" key="2">
    <source>
        <dbReference type="EMBL" id="KAG1816422.1"/>
    </source>
</evidence>
<accession>A0A9P7EAY3</accession>
<evidence type="ECO:0008006" key="4">
    <source>
        <dbReference type="Google" id="ProtNLM"/>
    </source>
</evidence>
<comment type="caution">
    <text evidence="2">The sequence shown here is derived from an EMBL/GenBank/DDBJ whole genome shotgun (WGS) entry which is preliminary data.</text>
</comment>
<gene>
    <name evidence="2" type="ORF">BJ212DRAFT_1446949</name>
</gene>
<reference evidence="2" key="1">
    <citation type="journal article" date="2020" name="New Phytol.">
        <title>Comparative genomics reveals dynamic genome evolution in host specialist ectomycorrhizal fungi.</title>
        <authorList>
            <person name="Lofgren L.A."/>
            <person name="Nguyen N.H."/>
            <person name="Vilgalys R."/>
            <person name="Ruytinx J."/>
            <person name="Liao H.L."/>
            <person name="Branco S."/>
            <person name="Kuo A."/>
            <person name="LaButti K."/>
            <person name="Lipzen A."/>
            <person name="Andreopoulos W."/>
            <person name="Pangilinan J."/>
            <person name="Riley R."/>
            <person name="Hundley H."/>
            <person name="Na H."/>
            <person name="Barry K."/>
            <person name="Grigoriev I.V."/>
            <person name="Stajich J.E."/>
            <person name="Kennedy P.G."/>
        </authorList>
    </citation>
    <scope>NUCLEOTIDE SEQUENCE</scope>
    <source>
        <strain evidence="2">MN1</strain>
    </source>
</reference>
<proteinExistence type="predicted"/>
<protein>
    <recommendedName>
        <fullName evidence="4">C2H2-type domain-containing protein</fullName>
    </recommendedName>
</protein>
<feature type="region of interest" description="Disordered" evidence="1">
    <location>
        <begin position="54"/>
        <end position="88"/>
    </location>
</feature>
<dbReference type="InterPro" id="IPR041078">
    <property type="entry name" value="Plavaka"/>
</dbReference>